<dbReference type="Pfam" id="PF22528">
    <property type="entry name" value="PRMT_C"/>
    <property type="match status" value="1"/>
</dbReference>
<dbReference type="PROSITE" id="PS51678">
    <property type="entry name" value="SAM_MT_PRMT"/>
    <property type="match status" value="1"/>
</dbReference>
<evidence type="ECO:0000256" key="7">
    <source>
        <dbReference type="SAM" id="Phobius"/>
    </source>
</evidence>
<proteinExistence type="predicted"/>
<dbReference type="PANTHER" id="PTHR11006:SF53">
    <property type="entry name" value="PROTEIN ARGININE N-METHYLTRANSFERASE 3"/>
    <property type="match status" value="1"/>
</dbReference>
<dbReference type="OrthoDB" id="7848332at2759"/>
<evidence type="ECO:0000256" key="4">
    <source>
        <dbReference type="ARBA" id="ARBA00022691"/>
    </source>
</evidence>
<dbReference type="GO" id="GO:0035242">
    <property type="term" value="F:protein-arginine omega-N asymmetric methyltransferase activity"/>
    <property type="evidence" value="ECO:0007669"/>
    <property type="project" value="UniProtKB-EC"/>
</dbReference>
<keyword evidence="2 6" id="KW-0489">Methyltransferase</keyword>
<comment type="caution">
    <text evidence="9">The sequence shown here is derived from an EMBL/GenBank/DDBJ whole genome shotgun (WGS) entry which is preliminary data.</text>
</comment>
<dbReference type="FunFam" id="3.40.50.150:FF:000003">
    <property type="entry name" value="Blast:Protein arginine N-methyltransferase 1"/>
    <property type="match status" value="1"/>
</dbReference>
<dbReference type="AlphaFoldDB" id="A0A9N8Z702"/>
<dbReference type="Proteomes" id="UP000789570">
    <property type="component" value="Unassembled WGS sequence"/>
</dbReference>
<name>A0A9N8Z702_9GLOM</name>
<keyword evidence="7" id="KW-0472">Membrane</keyword>
<evidence type="ECO:0000256" key="6">
    <source>
        <dbReference type="PROSITE-ProRule" id="PRU01015"/>
    </source>
</evidence>
<dbReference type="SUPFAM" id="SSF53335">
    <property type="entry name" value="S-adenosyl-L-methionine-dependent methyltransferases"/>
    <property type="match status" value="1"/>
</dbReference>
<organism evidence="9 10">
    <name type="scientific">Funneliformis caledonium</name>
    <dbReference type="NCBI Taxonomy" id="1117310"/>
    <lineage>
        <taxon>Eukaryota</taxon>
        <taxon>Fungi</taxon>
        <taxon>Fungi incertae sedis</taxon>
        <taxon>Mucoromycota</taxon>
        <taxon>Glomeromycotina</taxon>
        <taxon>Glomeromycetes</taxon>
        <taxon>Glomerales</taxon>
        <taxon>Glomeraceae</taxon>
        <taxon>Funneliformis</taxon>
    </lineage>
</organism>
<feature type="transmembrane region" description="Helical" evidence="7">
    <location>
        <begin position="97"/>
        <end position="115"/>
    </location>
</feature>
<keyword evidence="4 6" id="KW-0949">S-adenosyl-L-methionine</keyword>
<sequence length="326" mass="37162">MADQPAIMVDPQQAQMAEPSSHDQIENVEMTSKDYYFDSYAHFGIHEEMLKDEVRTLSYRSSIYQNRHLFKDKIVLDVGCGTGILSMFAAKAGAKHVYGNIVFMIIVCLLEITLIKGKMEEVVLPVEKVDIIISEWMGYFLLYESMLDTVLVARDKYLRQGGLIFPDKATIYLAAIEDGEYKEEKIGFWDNVYGFDFSSIKSVALREPLVDTVDAKAIVTSPYSIKFNLTATRDDYIHAFIAWFDIIFSACHKPIRFSTGPHAKYTHWKQTVFYTTDAITIKSGESIMGTLSCAPNKRNNRDLDIEISYEFHGDTAPCSEVCKYRM</sequence>
<evidence type="ECO:0000259" key="8">
    <source>
        <dbReference type="Pfam" id="PF22528"/>
    </source>
</evidence>
<evidence type="ECO:0000256" key="3">
    <source>
        <dbReference type="ARBA" id="ARBA00022679"/>
    </source>
</evidence>
<dbReference type="Gene3D" id="3.40.50.150">
    <property type="entry name" value="Vaccinia Virus protein VP39"/>
    <property type="match status" value="2"/>
</dbReference>
<protein>
    <recommendedName>
        <fullName evidence="1">type I protein arginine methyltransferase</fullName>
        <ecNumber evidence="1">2.1.1.319</ecNumber>
    </recommendedName>
</protein>
<evidence type="ECO:0000313" key="10">
    <source>
        <dbReference type="Proteomes" id="UP000789570"/>
    </source>
</evidence>
<dbReference type="GO" id="GO:0032259">
    <property type="term" value="P:methylation"/>
    <property type="evidence" value="ECO:0007669"/>
    <property type="project" value="UniProtKB-KW"/>
</dbReference>
<keyword evidence="3 6" id="KW-0808">Transferase</keyword>
<dbReference type="CDD" id="cd02440">
    <property type="entry name" value="AdoMet_MTases"/>
    <property type="match status" value="1"/>
</dbReference>
<dbReference type="GO" id="GO:0042054">
    <property type="term" value="F:histone methyltransferase activity"/>
    <property type="evidence" value="ECO:0007669"/>
    <property type="project" value="TreeGrafter"/>
</dbReference>
<keyword evidence="7" id="KW-1133">Transmembrane helix</keyword>
<dbReference type="Pfam" id="PF06325">
    <property type="entry name" value="PrmA"/>
    <property type="match status" value="1"/>
</dbReference>
<gene>
    <name evidence="9" type="ORF">FCALED_LOCUS2546</name>
</gene>
<dbReference type="InterPro" id="IPR025799">
    <property type="entry name" value="Arg_MeTrfase"/>
</dbReference>
<evidence type="ECO:0000256" key="1">
    <source>
        <dbReference type="ARBA" id="ARBA00011925"/>
    </source>
</evidence>
<evidence type="ECO:0000256" key="5">
    <source>
        <dbReference type="ARBA" id="ARBA00049303"/>
    </source>
</evidence>
<keyword evidence="10" id="KW-1185">Reference proteome</keyword>
<reference evidence="9" key="1">
    <citation type="submission" date="2021-06" db="EMBL/GenBank/DDBJ databases">
        <authorList>
            <person name="Kallberg Y."/>
            <person name="Tangrot J."/>
            <person name="Rosling A."/>
        </authorList>
    </citation>
    <scope>NUCLEOTIDE SEQUENCE</scope>
    <source>
        <strain evidence="9">UK204</strain>
    </source>
</reference>
<evidence type="ECO:0000256" key="2">
    <source>
        <dbReference type="ARBA" id="ARBA00022603"/>
    </source>
</evidence>
<dbReference type="PANTHER" id="PTHR11006">
    <property type="entry name" value="PROTEIN ARGININE N-METHYLTRANSFERASE"/>
    <property type="match status" value="1"/>
</dbReference>
<dbReference type="GO" id="GO:0005634">
    <property type="term" value="C:nucleus"/>
    <property type="evidence" value="ECO:0007669"/>
    <property type="project" value="TreeGrafter"/>
</dbReference>
<dbReference type="InterPro" id="IPR055135">
    <property type="entry name" value="PRMT_dom"/>
</dbReference>
<comment type="catalytic activity">
    <reaction evidence="5">
        <text>L-arginyl-[protein] + S-adenosyl-L-methionine = N(omega)-methyl-L-arginyl-[protein] + S-adenosyl-L-homocysteine + H(+)</text>
        <dbReference type="Rhea" id="RHEA:48100"/>
        <dbReference type="Rhea" id="RHEA-COMP:10532"/>
        <dbReference type="Rhea" id="RHEA-COMP:11990"/>
        <dbReference type="ChEBI" id="CHEBI:15378"/>
        <dbReference type="ChEBI" id="CHEBI:29965"/>
        <dbReference type="ChEBI" id="CHEBI:57856"/>
        <dbReference type="ChEBI" id="CHEBI:59789"/>
        <dbReference type="ChEBI" id="CHEBI:65280"/>
    </reaction>
    <physiologicalReaction direction="left-to-right" evidence="5">
        <dbReference type="Rhea" id="RHEA:48101"/>
    </physiologicalReaction>
</comment>
<dbReference type="Gene3D" id="2.70.160.11">
    <property type="entry name" value="Hnrnp arginine n-methyltransferase1"/>
    <property type="match status" value="1"/>
</dbReference>
<feature type="domain" description="Protein arginine N-methyltransferase" evidence="8">
    <location>
        <begin position="224"/>
        <end position="313"/>
    </location>
</feature>
<evidence type="ECO:0000313" key="9">
    <source>
        <dbReference type="EMBL" id="CAG8477664.1"/>
    </source>
</evidence>
<dbReference type="EC" id="2.1.1.319" evidence="1"/>
<keyword evidence="7" id="KW-0812">Transmembrane</keyword>
<accession>A0A9N8Z702</accession>
<dbReference type="EMBL" id="CAJVPQ010000393">
    <property type="protein sequence ID" value="CAG8477664.1"/>
    <property type="molecule type" value="Genomic_DNA"/>
</dbReference>
<dbReference type="InterPro" id="IPR029063">
    <property type="entry name" value="SAM-dependent_MTases_sf"/>
</dbReference>